<comment type="caution">
    <text evidence="2">The sequence shown here is derived from an EMBL/GenBank/DDBJ whole genome shotgun (WGS) entry which is preliminary data.</text>
</comment>
<organism evidence="2 3">
    <name type="scientific">Marinomonas alcarazii</name>
    <dbReference type="NCBI Taxonomy" id="491949"/>
    <lineage>
        <taxon>Bacteria</taxon>
        <taxon>Pseudomonadati</taxon>
        <taxon>Pseudomonadota</taxon>
        <taxon>Gammaproteobacteria</taxon>
        <taxon>Oceanospirillales</taxon>
        <taxon>Oceanospirillaceae</taxon>
        <taxon>Marinomonas</taxon>
    </lineage>
</organism>
<accession>A0A318UYS7</accession>
<proteinExistence type="predicted"/>
<sequence>MKYWLYGATQEALQVSAEFKKDYISQKIYADTTHKEGEVFGDLNDDYLFFSGLPKQVFSQRLINEIAKFNPEGVIYQPITLKLPDGSLNNNWCKITMSAHVDCIDFKRSELKLRENGSIQRMRKLVVDEEKADRAGYDIFRLHGRFTTIVISDRIKQAIESVNPTGIRFEPTDGSDPDWYES</sequence>
<name>A0A318UYS7_9GAMM</name>
<evidence type="ECO:0000313" key="3">
    <source>
        <dbReference type="Proteomes" id="UP000247551"/>
    </source>
</evidence>
<dbReference type="Proteomes" id="UP000247551">
    <property type="component" value="Unassembled WGS sequence"/>
</dbReference>
<protein>
    <recommendedName>
        <fullName evidence="1">Immunity MXAN-0049 protein domain-containing protein</fullName>
    </recommendedName>
</protein>
<dbReference type="InterPro" id="IPR012433">
    <property type="entry name" value="Imm11"/>
</dbReference>
<dbReference type="AlphaFoldDB" id="A0A318UYS7"/>
<reference evidence="2 3" key="1">
    <citation type="submission" date="2018-06" db="EMBL/GenBank/DDBJ databases">
        <title>Genomic Encyclopedia of Type Strains, Phase III (KMG-III): the genomes of soil and plant-associated and newly described type strains.</title>
        <authorList>
            <person name="Whitman W."/>
        </authorList>
    </citation>
    <scope>NUCLEOTIDE SEQUENCE [LARGE SCALE GENOMIC DNA]</scope>
    <source>
        <strain evidence="2 3">CECT 7730</strain>
    </source>
</reference>
<dbReference type="Pfam" id="PF07791">
    <property type="entry name" value="Imm11"/>
    <property type="match status" value="1"/>
</dbReference>
<dbReference type="EMBL" id="QKLW01000009">
    <property type="protein sequence ID" value="PYF79195.1"/>
    <property type="molecule type" value="Genomic_DNA"/>
</dbReference>
<gene>
    <name evidence="2" type="ORF">DFP75_10924</name>
</gene>
<feature type="domain" description="Immunity MXAN-0049 protein" evidence="1">
    <location>
        <begin position="56"/>
        <end position="171"/>
    </location>
</feature>
<evidence type="ECO:0000313" key="2">
    <source>
        <dbReference type="EMBL" id="PYF79195.1"/>
    </source>
</evidence>
<dbReference type="RefSeq" id="WP_110576902.1">
    <property type="nucleotide sequence ID" value="NZ_QKLW01000009.1"/>
</dbReference>
<keyword evidence="3" id="KW-1185">Reference proteome</keyword>
<evidence type="ECO:0000259" key="1">
    <source>
        <dbReference type="Pfam" id="PF07791"/>
    </source>
</evidence>